<comment type="caution">
    <text evidence="2">Lacks conserved residue(s) required for the propagation of feature annotation.</text>
</comment>
<dbReference type="InterPro" id="IPR011282">
    <property type="entry name" value="2am3keto_CoA_ligase"/>
</dbReference>
<keyword evidence="2" id="KW-0663">Pyridoxal phosphate</keyword>
<feature type="binding site" evidence="2">
    <location>
        <position position="136"/>
    </location>
    <ligand>
        <name>substrate</name>
    </ligand>
</feature>
<organism evidence="4 5">
    <name type="scientific">Flavobacterium celericrescens</name>
    <dbReference type="NCBI Taxonomy" id="2709780"/>
    <lineage>
        <taxon>Bacteria</taxon>
        <taxon>Pseudomonadati</taxon>
        <taxon>Bacteroidota</taxon>
        <taxon>Flavobacteriia</taxon>
        <taxon>Flavobacteriales</taxon>
        <taxon>Flavobacteriaceae</taxon>
        <taxon>Flavobacterium</taxon>
    </lineage>
</organism>
<dbReference type="InterPro" id="IPR015424">
    <property type="entry name" value="PyrdxlP-dep_Trfase"/>
</dbReference>
<reference evidence="4 5" key="1">
    <citation type="submission" date="2020-02" db="EMBL/GenBank/DDBJ databases">
        <authorList>
            <person name="Chen W.-M."/>
        </authorList>
    </citation>
    <scope>NUCLEOTIDE SEQUENCE [LARGE SCALE GENOMIC DNA]</scope>
    <source>
        <strain evidence="4 5">TWA-26</strain>
    </source>
</reference>
<accession>A0ABX0IBL0</accession>
<dbReference type="PANTHER" id="PTHR13693">
    <property type="entry name" value="CLASS II AMINOTRANSFERASE/8-AMINO-7-OXONONANOATE SYNTHASE"/>
    <property type="match status" value="1"/>
</dbReference>
<evidence type="ECO:0000313" key="4">
    <source>
        <dbReference type="EMBL" id="NHM03575.1"/>
    </source>
</evidence>
<comment type="cofactor">
    <cofactor evidence="2">
        <name>pyridoxal 5'-phosphate</name>
        <dbReference type="ChEBI" id="CHEBI:597326"/>
    </cofactor>
    <text evidence="2">Binds 1 pyridoxal phosphate per subunit.</text>
</comment>
<comment type="caution">
    <text evidence="4">The sequence shown here is derived from an EMBL/GenBank/DDBJ whole genome shotgun (WGS) entry which is preliminary data.</text>
</comment>
<feature type="binding site" description="in other chain" evidence="2">
    <location>
        <position position="185"/>
    </location>
    <ligand>
        <name>pyridoxal 5'-phosphate</name>
        <dbReference type="ChEBI" id="CHEBI:597326"/>
        <note>ligand shared between dimeric partners</note>
    </ligand>
</feature>
<name>A0ABX0IBL0_9FLAO</name>
<protein>
    <recommendedName>
        <fullName evidence="2">2-amino-3-ketobutyrate coenzyme A ligase</fullName>
        <shortName evidence="2">AKB ligase</shortName>
        <ecNumber evidence="2">2.3.1.29</ecNumber>
    </recommendedName>
    <alternativeName>
        <fullName evidence="2">Glycine acetyltransferase</fullName>
    </alternativeName>
</protein>
<dbReference type="NCBIfam" id="TIGR01822">
    <property type="entry name" value="2am3keto_CoA"/>
    <property type="match status" value="1"/>
</dbReference>
<comment type="similarity">
    <text evidence="2">Belongs to the class-II pyridoxal-phosphate-dependent aminotransferase family.</text>
</comment>
<keyword evidence="1 2" id="KW-0808">Transferase</keyword>
<gene>
    <name evidence="2 4" type="primary">kbl</name>
    <name evidence="4" type="ORF">G4L40_02520</name>
</gene>
<dbReference type="GO" id="GO:0008890">
    <property type="term" value="F:glycine C-acetyltransferase activity"/>
    <property type="evidence" value="ECO:0007669"/>
    <property type="project" value="UniProtKB-EC"/>
</dbReference>
<proteinExistence type="inferred from homology"/>
<dbReference type="Gene3D" id="3.90.1150.10">
    <property type="entry name" value="Aspartate Aminotransferase, domain 1"/>
    <property type="match status" value="1"/>
</dbReference>
<dbReference type="SUPFAM" id="SSF53383">
    <property type="entry name" value="PLP-dependent transferases"/>
    <property type="match status" value="1"/>
</dbReference>
<sequence>MYGKIQQHLQNELNTIQENGLFKKERIITSPQGAEITISTGETVLNFCANNYLGLSSHPEVVQAAKDALDSHGFGMSSVRFICGTQDIHKELEQKIANFYGTEDTILYAAAFDANGGVFEPLLGEEDCIISDSLNHASIIDGVRLCKAARYRYENSNMEDLEQQLIKATEAGHRFKLIVTDGVFSMDGLVAPLDKICDLADKYDAMVMVDECHAAGFIGATGKGTLEAKGVMGRVDIITGTLGKALGGAMGGYTTAKKEIIEILRQRSRPYLFSNSLAPSIVGASLKVFELLEKDTTLRDKLEWNTNYFKAGMRKAGLDFIDGDSAIVPVMLYDAKLSQVMAEKLLEKGIYVIGFFFPVVPKDKARIRVQLSAAHTQEHLDKAIAAFAEVGKDLGIIK</sequence>
<dbReference type="InterPro" id="IPR050087">
    <property type="entry name" value="AON_synthase_class-II"/>
</dbReference>
<dbReference type="Pfam" id="PF00155">
    <property type="entry name" value="Aminotran_1_2"/>
    <property type="match status" value="1"/>
</dbReference>
<dbReference type="Gene3D" id="3.40.640.10">
    <property type="entry name" value="Type I PLP-dependent aspartate aminotransferase-like (Major domain)"/>
    <property type="match status" value="1"/>
</dbReference>
<dbReference type="PANTHER" id="PTHR13693:SF103">
    <property type="entry name" value="AMINOTRANSFERASE CLASS I_CLASSII DOMAIN-CONTAINING PROTEIN"/>
    <property type="match status" value="1"/>
</dbReference>
<comment type="subunit">
    <text evidence="2">Homodimer.</text>
</comment>
<keyword evidence="2 4" id="KW-0012">Acyltransferase</keyword>
<dbReference type="Proteomes" id="UP000761423">
    <property type="component" value="Unassembled WGS sequence"/>
</dbReference>
<comment type="function">
    <text evidence="2">Catalyzes the cleavage of 2-amino-3-ketobutyrate to glycine and acetyl-CoA.</text>
</comment>
<evidence type="ECO:0000259" key="3">
    <source>
        <dbReference type="Pfam" id="PF00155"/>
    </source>
</evidence>
<dbReference type="NCBIfam" id="NF005394">
    <property type="entry name" value="PRK06939.1"/>
    <property type="match status" value="1"/>
</dbReference>
<dbReference type="InterPro" id="IPR015422">
    <property type="entry name" value="PyrdxlP-dep_Trfase_small"/>
</dbReference>
<dbReference type="CDD" id="cd06454">
    <property type="entry name" value="KBL_like"/>
    <property type="match status" value="1"/>
</dbReference>
<keyword evidence="5" id="KW-1185">Reference proteome</keyword>
<dbReference type="HAMAP" id="MF_00985">
    <property type="entry name" value="2am3keto_CoA_ligase"/>
    <property type="match status" value="1"/>
</dbReference>
<dbReference type="EC" id="2.3.1.29" evidence="2"/>
<feature type="domain" description="Aminotransferase class I/classII large" evidence="3">
    <location>
        <begin position="43"/>
        <end position="386"/>
    </location>
</feature>
<evidence type="ECO:0000256" key="2">
    <source>
        <dbReference type="HAMAP-Rule" id="MF_00985"/>
    </source>
</evidence>
<comment type="pathway">
    <text evidence="2">Amino-acid degradation; L-threonine degradation via oxydo-reductase pathway; glycine from L-threonine: step 2/2.</text>
</comment>
<evidence type="ECO:0000313" key="5">
    <source>
        <dbReference type="Proteomes" id="UP000761423"/>
    </source>
</evidence>
<feature type="binding site" evidence="2">
    <location>
        <begin position="274"/>
        <end position="275"/>
    </location>
    <ligand>
        <name>pyridoxal 5'-phosphate</name>
        <dbReference type="ChEBI" id="CHEBI:597326"/>
        <note>ligand shared between dimeric partners</note>
    </ligand>
</feature>
<dbReference type="InterPro" id="IPR015421">
    <property type="entry name" value="PyrdxlP-dep_Trfase_major"/>
</dbReference>
<dbReference type="InterPro" id="IPR004839">
    <property type="entry name" value="Aminotransferase_I/II_large"/>
</dbReference>
<dbReference type="EMBL" id="JAAJBV010000001">
    <property type="protein sequence ID" value="NHM03575.1"/>
    <property type="molecule type" value="Genomic_DNA"/>
</dbReference>
<comment type="catalytic activity">
    <reaction evidence="2">
        <text>glycine + acetyl-CoA = (2S)-2-amino-3-oxobutanoate + CoA</text>
        <dbReference type="Rhea" id="RHEA:20736"/>
        <dbReference type="ChEBI" id="CHEBI:57287"/>
        <dbReference type="ChEBI" id="CHEBI:57288"/>
        <dbReference type="ChEBI" id="CHEBI:57305"/>
        <dbReference type="ChEBI" id="CHEBI:78948"/>
        <dbReference type="EC" id="2.3.1.29"/>
    </reaction>
</comment>
<evidence type="ECO:0000256" key="1">
    <source>
        <dbReference type="ARBA" id="ARBA00022679"/>
    </source>
</evidence>
<feature type="binding site" description="in other chain" evidence="2">
    <location>
        <begin position="241"/>
        <end position="244"/>
    </location>
    <ligand>
        <name>pyridoxal 5'-phosphate</name>
        <dbReference type="ChEBI" id="CHEBI:597326"/>
        <note>ligand shared between dimeric partners</note>
    </ligand>
</feature>
<feature type="modified residue" description="N6-(pyridoxal phosphate)lysine" evidence="2">
    <location>
        <position position="244"/>
    </location>
</feature>
<dbReference type="RefSeq" id="WP_166235576.1">
    <property type="nucleotide sequence ID" value="NZ_JAAJBV010000001.1"/>
</dbReference>
<feature type="binding site" evidence="2">
    <location>
        <position position="368"/>
    </location>
    <ligand>
        <name>substrate</name>
    </ligand>
</feature>